<dbReference type="Proteomes" id="UP000248688">
    <property type="component" value="Chromosome"/>
</dbReference>
<gene>
    <name evidence="6" type="ORF">DN752_09570</name>
</gene>
<evidence type="ECO:0000256" key="4">
    <source>
        <dbReference type="SAM" id="Phobius"/>
    </source>
</evidence>
<feature type="transmembrane region" description="Helical" evidence="4">
    <location>
        <begin position="254"/>
        <end position="271"/>
    </location>
</feature>
<reference evidence="6 7" key="1">
    <citation type="submission" date="2018-06" db="EMBL/GenBank/DDBJ databases">
        <title>Echinicola strongylocentroti sp. nov., isolated from a sea urchin Strongylocentrotus intermedius.</title>
        <authorList>
            <person name="Bae S.S."/>
        </authorList>
    </citation>
    <scope>NUCLEOTIDE SEQUENCE [LARGE SCALE GENOMIC DNA]</scope>
    <source>
        <strain evidence="6 7">MEBiC08714</strain>
    </source>
</reference>
<feature type="transmembrane region" description="Helical" evidence="4">
    <location>
        <begin position="302"/>
        <end position="324"/>
    </location>
</feature>
<evidence type="ECO:0000256" key="2">
    <source>
        <dbReference type="ARBA" id="ARBA00022989"/>
    </source>
</evidence>
<feature type="domain" description="Major facilitator superfamily (MFS) profile" evidence="5">
    <location>
        <begin position="15"/>
        <end position="390"/>
    </location>
</feature>
<dbReference type="GO" id="GO:0022857">
    <property type="term" value="F:transmembrane transporter activity"/>
    <property type="evidence" value="ECO:0007669"/>
    <property type="project" value="InterPro"/>
</dbReference>
<dbReference type="CDD" id="cd17339">
    <property type="entry name" value="MFS_NIMT_CynX_like"/>
    <property type="match status" value="1"/>
</dbReference>
<keyword evidence="7" id="KW-1185">Reference proteome</keyword>
<name>A0A2Z4IHZ0_9BACT</name>
<feature type="transmembrane region" description="Helical" evidence="4">
    <location>
        <begin position="103"/>
        <end position="126"/>
    </location>
</feature>
<evidence type="ECO:0000256" key="1">
    <source>
        <dbReference type="ARBA" id="ARBA00022692"/>
    </source>
</evidence>
<dbReference type="Pfam" id="PF07690">
    <property type="entry name" value="MFS_1"/>
    <property type="match status" value="1"/>
</dbReference>
<keyword evidence="2 4" id="KW-1133">Transmembrane helix</keyword>
<dbReference type="InterPro" id="IPR036259">
    <property type="entry name" value="MFS_trans_sf"/>
</dbReference>
<feature type="transmembrane region" description="Helical" evidence="4">
    <location>
        <begin position="50"/>
        <end position="69"/>
    </location>
</feature>
<dbReference type="SUPFAM" id="SSF103473">
    <property type="entry name" value="MFS general substrate transporter"/>
    <property type="match status" value="1"/>
</dbReference>
<dbReference type="PROSITE" id="PS50850">
    <property type="entry name" value="MFS"/>
    <property type="match status" value="1"/>
</dbReference>
<dbReference type="AlphaFoldDB" id="A0A2Z4IHZ0"/>
<dbReference type="PANTHER" id="PTHR23523:SF2">
    <property type="entry name" value="2-NITROIMIDAZOLE TRANSPORTER"/>
    <property type="match status" value="1"/>
</dbReference>
<evidence type="ECO:0000313" key="7">
    <source>
        <dbReference type="Proteomes" id="UP000248688"/>
    </source>
</evidence>
<feature type="transmembrane region" description="Helical" evidence="4">
    <location>
        <begin position="138"/>
        <end position="161"/>
    </location>
</feature>
<sequence length="392" mass="41801">MKMTTPSKGLSEGLLITGIILVSFCLRPSITSVGPLIPMIREDLDLSNAWAGFLTTLPLLSFATFSLFSSSIGARLGNVRAILLGLVLIAFGIFVRVQGGAFLLFFGTAVSGIGIVICNVLLIPLIKVKLPHKIGIMTSSYTTGMSGFAAVGTGLSVPLAVGMSLGWRGALLAWVALVVLAIVVWLPQVKPSKVKGPDEGLTGGKNVWKSKLAWQISIFMGIQSTMFYTLIAWLPDLLIHRGFTAGQAGLMMSLMQVVGLIGSFTAPLVAVKYTTQRRIAFGIGMIYLVGFLGLFFDHNWVIYIALTLIGFCLGASISLAYTLIGLRTEGATTARLSGMAQSAGYYLAALGPLLIGALFDLFHNYNLLIILMVICALSFAWLGTKVGRNVKV</sequence>
<dbReference type="PANTHER" id="PTHR23523">
    <property type="match status" value="1"/>
</dbReference>
<organism evidence="6 7">
    <name type="scientific">Echinicola strongylocentroti</name>
    <dbReference type="NCBI Taxonomy" id="1795355"/>
    <lineage>
        <taxon>Bacteria</taxon>
        <taxon>Pseudomonadati</taxon>
        <taxon>Bacteroidota</taxon>
        <taxon>Cytophagia</taxon>
        <taxon>Cytophagales</taxon>
        <taxon>Cyclobacteriaceae</taxon>
        <taxon>Echinicola</taxon>
    </lineage>
</organism>
<feature type="transmembrane region" description="Helical" evidence="4">
    <location>
        <begin position="167"/>
        <end position="186"/>
    </location>
</feature>
<feature type="transmembrane region" description="Helical" evidence="4">
    <location>
        <begin position="336"/>
        <end position="359"/>
    </location>
</feature>
<evidence type="ECO:0000259" key="5">
    <source>
        <dbReference type="PROSITE" id="PS50850"/>
    </source>
</evidence>
<dbReference type="InterPro" id="IPR011701">
    <property type="entry name" value="MFS"/>
</dbReference>
<feature type="transmembrane region" description="Helical" evidence="4">
    <location>
        <begin position="81"/>
        <end position="97"/>
    </location>
</feature>
<feature type="transmembrane region" description="Helical" evidence="4">
    <location>
        <begin position="212"/>
        <end position="234"/>
    </location>
</feature>
<dbReference type="Gene3D" id="1.20.1250.20">
    <property type="entry name" value="MFS general substrate transporter like domains"/>
    <property type="match status" value="1"/>
</dbReference>
<dbReference type="EMBL" id="CP030041">
    <property type="protein sequence ID" value="AWW30349.1"/>
    <property type="molecule type" value="Genomic_DNA"/>
</dbReference>
<feature type="transmembrane region" description="Helical" evidence="4">
    <location>
        <begin position="365"/>
        <end position="384"/>
    </location>
</feature>
<feature type="transmembrane region" description="Helical" evidence="4">
    <location>
        <begin position="12"/>
        <end position="30"/>
    </location>
</feature>
<evidence type="ECO:0000256" key="3">
    <source>
        <dbReference type="ARBA" id="ARBA00023136"/>
    </source>
</evidence>
<dbReference type="InterPro" id="IPR020846">
    <property type="entry name" value="MFS_dom"/>
</dbReference>
<accession>A0A2Z4IHZ0</accession>
<keyword evidence="1 4" id="KW-0812">Transmembrane</keyword>
<dbReference type="KEGG" id="est:DN752_09570"/>
<dbReference type="InterPro" id="IPR052524">
    <property type="entry name" value="MFS_Cyanate_Porter"/>
</dbReference>
<proteinExistence type="predicted"/>
<dbReference type="OrthoDB" id="9797740at2"/>
<feature type="transmembrane region" description="Helical" evidence="4">
    <location>
        <begin position="278"/>
        <end position="296"/>
    </location>
</feature>
<keyword evidence="3 4" id="KW-0472">Membrane</keyword>
<protein>
    <submittedName>
        <fullName evidence="6">MFS transporter</fullName>
    </submittedName>
</protein>
<dbReference type="RefSeq" id="WP_112783730.1">
    <property type="nucleotide sequence ID" value="NZ_CP030041.1"/>
</dbReference>
<evidence type="ECO:0000313" key="6">
    <source>
        <dbReference type="EMBL" id="AWW30349.1"/>
    </source>
</evidence>